<dbReference type="GO" id="GO:0000122">
    <property type="term" value="P:negative regulation of transcription by RNA polymerase II"/>
    <property type="evidence" value="ECO:0007669"/>
    <property type="project" value="UniProtKB-ARBA"/>
</dbReference>
<evidence type="ECO:0000256" key="3">
    <source>
        <dbReference type="ARBA" id="ARBA00022491"/>
    </source>
</evidence>
<dbReference type="InterPro" id="IPR003650">
    <property type="entry name" value="Orange_dom"/>
</dbReference>
<dbReference type="PANTHER" id="PTHR10985">
    <property type="entry name" value="BASIC HELIX-LOOP-HELIX TRANSCRIPTION FACTOR, HES-RELATED"/>
    <property type="match status" value="1"/>
</dbReference>
<gene>
    <name evidence="9" type="ORF">NDU88_004664</name>
</gene>
<keyword evidence="3" id="KW-0678">Repressor</keyword>
<dbReference type="SUPFAM" id="SSF47459">
    <property type="entry name" value="HLH, helix-loop-helix DNA-binding domain"/>
    <property type="match status" value="1"/>
</dbReference>
<dbReference type="SUPFAM" id="SSF158457">
    <property type="entry name" value="Orange domain-like"/>
    <property type="match status" value="1"/>
</dbReference>
<sequence>MKKSSPERAFKGMRKLLRPMVEKRRRERINSSLEALRMLLLEKGPNEKLKNPKVEKADILETAVQFIRAQNQSLEVPPSEWQVYHAGYHDCLQRAIFFLNANQDVDPERKASLSGFFASCLNRLAASSTLRPPGESPRRAEAHGHIPEYRTVLSGTSSGRHLDLLSPTENLPSPPVQLQAPSQLSCAHHQSVQDGGLTTNRTVGSQTSNGLPALISAVWRPWP</sequence>
<dbReference type="PROSITE" id="PS50888">
    <property type="entry name" value="BHLH"/>
    <property type="match status" value="1"/>
</dbReference>
<dbReference type="PROSITE" id="PS51054">
    <property type="entry name" value="ORANGE"/>
    <property type="match status" value="1"/>
</dbReference>
<evidence type="ECO:0000259" key="8">
    <source>
        <dbReference type="PROSITE" id="PS51054"/>
    </source>
</evidence>
<feature type="domain" description="BHLH" evidence="7">
    <location>
        <begin position="13"/>
        <end position="70"/>
    </location>
</feature>
<dbReference type="AlphaFoldDB" id="A0AAV7L0I5"/>
<accession>A0AAV7L0I5</accession>
<evidence type="ECO:0000313" key="9">
    <source>
        <dbReference type="EMBL" id="KAJ1084517.1"/>
    </source>
</evidence>
<dbReference type="InterPro" id="IPR036638">
    <property type="entry name" value="HLH_DNA-bd_sf"/>
</dbReference>
<dbReference type="Pfam" id="PF00010">
    <property type="entry name" value="HLH"/>
    <property type="match status" value="1"/>
</dbReference>
<comment type="subcellular location">
    <subcellularLocation>
        <location evidence="1">Nucleus</location>
    </subcellularLocation>
</comment>
<organism evidence="9 10">
    <name type="scientific">Pleurodeles waltl</name>
    <name type="common">Iberian ribbed newt</name>
    <dbReference type="NCBI Taxonomy" id="8319"/>
    <lineage>
        <taxon>Eukaryota</taxon>
        <taxon>Metazoa</taxon>
        <taxon>Chordata</taxon>
        <taxon>Craniata</taxon>
        <taxon>Vertebrata</taxon>
        <taxon>Euteleostomi</taxon>
        <taxon>Amphibia</taxon>
        <taxon>Batrachia</taxon>
        <taxon>Caudata</taxon>
        <taxon>Salamandroidea</taxon>
        <taxon>Salamandridae</taxon>
        <taxon>Pleurodelinae</taxon>
        <taxon>Pleurodeles</taxon>
    </lineage>
</organism>
<keyword evidence="5" id="KW-0804">Transcription</keyword>
<dbReference type="InterPro" id="IPR011598">
    <property type="entry name" value="bHLH_dom"/>
</dbReference>
<dbReference type="Proteomes" id="UP001066276">
    <property type="component" value="Chromosome 12"/>
</dbReference>
<dbReference type="GO" id="GO:0046983">
    <property type="term" value="F:protein dimerization activity"/>
    <property type="evidence" value="ECO:0007669"/>
    <property type="project" value="InterPro"/>
</dbReference>
<proteinExistence type="predicted"/>
<evidence type="ECO:0000256" key="6">
    <source>
        <dbReference type="ARBA" id="ARBA00023242"/>
    </source>
</evidence>
<name>A0AAV7L0I5_PLEWA</name>
<dbReference type="GO" id="GO:0003677">
    <property type="term" value="F:DNA binding"/>
    <property type="evidence" value="ECO:0007669"/>
    <property type="project" value="InterPro"/>
</dbReference>
<dbReference type="GO" id="GO:0005634">
    <property type="term" value="C:nucleus"/>
    <property type="evidence" value="ECO:0007669"/>
    <property type="project" value="UniProtKB-SubCell"/>
</dbReference>
<reference evidence="9" key="1">
    <citation type="journal article" date="2022" name="bioRxiv">
        <title>Sequencing and chromosome-scale assembly of the giantPleurodeles waltlgenome.</title>
        <authorList>
            <person name="Brown T."/>
            <person name="Elewa A."/>
            <person name="Iarovenko S."/>
            <person name="Subramanian E."/>
            <person name="Araus A.J."/>
            <person name="Petzold A."/>
            <person name="Susuki M."/>
            <person name="Suzuki K.-i.T."/>
            <person name="Hayashi T."/>
            <person name="Toyoda A."/>
            <person name="Oliveira C."/>
            <person name="Osipova E."/>
            <person name="Leigh N.D."/>
            <person name="Simon A."/>
            <person name="Yun M.H."/>
        </authorList>
    </citation>
    <scope>NUCLEOTIDE SEQUENCE</scope>
    <source>
        <strain evidence="9">20211129_DDA</strain>
        <tissue evidence="9">Liver</tissue>
    </source>
</reference>
<feature type="domain" description="Orange" evidence="8">
    <location>
        <begin position="84"/>
        <end position="117"/>
    </location>
</feature>
<dbReference type="SMART" id="SM00353">
    <property type="entry name" value="HLH"/>
    <property type="match status" value="1"/>
</dbReference>
<protein>
    <submittedName>
        <fullName evidence="9">Uncharacterized protein</fullName>
    </submittedName>
</protein>
<keyword evidence="2" id="KW-0217">Developmental protein</keyword>
<dbReference type="Gene3D" id="4.10.280.10">
    <property type="entry name" value="Helix-loop-helix DNA-binding domain"/>
    <property type="match status" value="1"/>
</dbReference>
<evidence type="ECO:0000256" key="4">
    <source>
        <dbReference type="ARBA" id="ARBA00023015"/>
    </source>
</evidence>
<evidence type="ECO:0000259" key="7">
    <source>
        <dbReference type="PROSITE" id="PS50888"/>
    </source>
</evidence>
<evidence type="ECO:0000256" key="1">
    <source>
        <dbReference type="ARBA" id="ARBA00004123"/>
    </source>
</evidence>
<dbReference type="EMBL" id="JANPWB010000016">
    <property type="protein sequence ID" value="KAJ1084517.1"/>
    <property type="molecule type" value="Genomic_DNA"/>
</dbReference>
<evidence type="ECO:0000313" key="10">
    <source>
        <dbReference type="Proteomes" id="UP001066276"/>
    </source>
</evidence>
<keyword evidence="6" id="KW-0539">Nucleus</keyword>
<dbReference type="InterPro" id="IPR050370">
    <property type="entry name" value="HES_HEY"/>
</dbReference>
<comment type="caution">
    <text evidence="9">The sequence shown here is derived from an EMBL/GenBank/DDBJ whole genome shotgun (WGS) entry which is preliminary data.</text>
</comment>
<dbReference type="SMART" id="SM00511">
    <property type="entry name" value="ORANGE"/>
    <property type="match status" value="1"/>
</dbReference>
<keyword evidence="4" id="KW-0805">Transcription regulation</keyword>
<evidence type="ECO:0000256" key="5">
    <source>
        <dbReference type="ARBA" id="ARBA00023163"/>
    </source>
</evidence>
<evidence type="ECO:0000256" key="2">
    <source>
        <dbReference type="ARBA" id="ARBA00022473"/>
    </source>
</evidence>
<keyword evidence="10" id="KW-1185">Reference proteome</keyword>
<dbReference type="InterPro" id="IPR032644">
    <property type="entry name" value="HES-7_bHLH-O"/>
</dbReference>
<dbReference type="CDD" id="cd11462">
    <property type="entry name" value="bHLH-O_HES7"/>
    <property type="match status" value="1"/>
</dbReference>